<keyword evidence="1" id="KW-0012">Acyltransferase</keyword>
<dbReference type="Gramene" id="TVU50826">
    <property type="protein sequence ID" value="TVU50826"/>
    <property type="gene ID" value="EJB05_02217"/>
</dbReference>
<accession>A0A5J9WSF2</accession>
<dbReference type="GO" id="GO:0006633">
    <property type="term" value="P:fatty acid biosynthetic process"/>
    <property type="evidence" value="ECO:0007669"/>
    <property type="project" value="InterPro"/>
</dbReference>
<dbReference type="Proteomes" id="UP000324897">
    <property type="component" value="Chromosome 6"/>
</dbReference>
<reference evidence="4 5" key="1">
    <citation type="journal article" date="2019" name="Sci. Rep.">
        <title>A high-quality genome of Eragrostis curvula grass provides insights into Poaceae evolution and supports new strategies to enhance forage quality.</title>
        <authorList>
            <person name="Carballo J."/>
            <person name="Santos B.A.C.M."/>
            <person name="Zappacosta D."/>
            <person name="Garbus I."/>
            <person name="Selva J.P."/>
            <person name="Gallo C.A."/>
            <person name="Diaz A."/>
            <person name="Albertini E."/>
            <person name="Caccamo M."/>
            <person name="Echenique V."/>
        </authorList>
    </citation>
    <scope>NUCLEOTIDE SEQUENCE [LARGE SCALE GENOMIC DNA]</scope>
    <source>
        <strain evidence="5">cv. Victoria</strain>
        <tissue evidence="4">Leaf</tissue>
    </source>
</reference>
<dbReference type="OrthoDB" id="329835at2759"/>
<dbReference type="AlphaFoldDB" id="A0A5J9WSF2"/>
<protein>
    <recommendedName>
        <fullName evidence="3">FAE domain-containing protein</fullName>
    </recommendedName>
</protein>
<comment type="caution">
    <text evidence="4">The sequence shown here is derived from an EMBL/GenBank/DDBJ whole genome shotgun (WGS) entry which is preliminary data.</text>
</comment>
<proteinExistence type="predicted"/>
<gene>
    <name evidence="4" type="ORF">EJB05_02217</name>
</gene>
<evidence type="ECO:0000256" key="1">
    <source>
        <dbReference type="ARBA" id="ARBA00023315"/>
    </source>
</evidence>
<feature type="compositionally biased region" description="Basic and acidic residues" evidence="2">
    <location>
        <begin position="203"/>
        <end position="219"/>
    </location>
</feature>
<feature type="domain" description="FAE" evidence="3">
    <location>
        <begin position="74"/>
        <end position="135"/>
    </location>
</feature>
<dbReference type="SUPFAM" id="SSF53901">
    <property type="entry name" value="Thiolase-like"/>
    <property type="match status" value="1"/>
</dbReference>
<keyword evidence="1" id="KW-0808">Transferase</keyword>
<dbReference type="PANTHER" id="PTHR31561">
    <property type="entry name" value="3-KETOACYL-COA SYNTHASE"/>
    <property type="match status" value="1"/>
</dbReference>
<evidence type="ECO:0000256" key="2">
    <source>
        <dbReference type="SAM" id="MobiDB-lite"/>
    </source>
</evidence>
<keyword evidence="5" id="KW-1185">Reference proteome</keyword>
<dbReference type="EMBL" id="RWGY01000002">
    <property type="protein sequence ID" value="TVU50826.1"/>
    <property type="molecule type" value="Genomic_DNA"/>
</dbReference>
<dbReference type="GO" id="GO:0016747">
    <property type="term" value="F:acyltransferase activity, transferring groups other than amino-acyl groups"/>
    <property type="evidence" value="ECO:0007669"/>
    <property type="project" value="InterPro"/>
</dbReference>
<dbReference type="InterPro" id="IPR016039">
    <property type="entry name" value="Thiolase-like"/>
</dbReference>
<sequence length="232" mass="25769">MVVDVDSDSGERPPSPAAAPTATEAGFLCGSSARLSPPGGFWQDNAGDPVFWVTYRRRHYEVFFYRSSARASARRPAIGASRDEAELVILSSVDDLFARSSVKPAEIDALLVNCSISTPTPVFVDMVSSHMNLRKLGMSSVYTDVAGKRRSLSEEAPNATSLHRNVQAGSSEALRSKKGFENLWKHTKIWALNKEDEELEDEPSPREQDDHQECEPQTEKKKKKQKLECEEP</sequence>
<evidence type="ECO:0000313" key="4">
    <source>
        <dbReference type="EMBL" id="TVU50826.1"/>
    </source>
</evidence>
<evidence type="ECO:0000313" key="5">
    <source>
        <dbReference type="Proteomes" id="UP000324897"/>
    </source>
</evidence>
<dbReference type="InterPro" id="IPR013601">
    <property type="entry name" value="FAE1_typ3_polyketide_synth"/>
</dbReference>
<dbReference type="GO" id="GO:0016020">
    <property type="term" value="C:membrane"/>
    <property type="evidence" value="ECO:0007669"/>
    <property type="project" value="InterPro"/>
</dbReference>
<evidence type="ECO:0000259" key="3">
    <source>
        <dbReference type="Pfam" id="PF08392"/>
    </source>
</evidence>
<organism evidence="4 5">
    <name type="scientific">Eragrostis curvula</name>
    <name type="common">weeping love grass</name>
    <dbReference type="NCBI Taxonomy" id="38414"/>
    <lineage>
        <taxon>Eukaryota</taxon>
        <taxon>Viridiplantae</taxon>
        <taxon>Streptophyta</taxon>
        <taxon>Embryophyta</taxon>
        <taxon>Tracheophyta</taxon>
        <taxon>Spermatophyta</taxon>
        <taxon>Magnoliopsida</taxon>
        <taxon>Liliopsida</taxon>
        <taxon>Poales</taxon>
        <taxon>Poaceae</taxon>
        <taxon>PACMAD clade</taxon>
        <taxon>Chloridoideae</taxon>
        <taxon>Eragrostideae</taxon>
        <taxon>Eragrostidinae</taxon>
        <taxon>Eragrostis</taxon>
    </lineage>
</organism>
<dbReference type="InterPro" id="IPR012392">
    <property type="entry name" value="3-ktacl-CoA_syn"/>
</dbReference>
<name>A0A5J9WSF2_9POAL</name>
<dbReference type="Pfam" id="PF08392">
    <property type="entry name" value="FAE1_CUT1_RppA"/>
    <property type="match status" value="1"/>
</dbReference>
<feature type="non-terminal residue" evidence="4">
    <location>
        <position position="1"/>
    </location>
</feature>
<feature type="region of interest" description="Disordered" evidence="2">
    <location>
        <begin position="1"/>
        <end position="22"/>
    </location>
</feature>
<feature type="region of interest" description="Disordered" evidence="2">
    <location>
        <begin position="194"/>
        <end position="232"/>
    </location>
</feature>